<proteinExistence type="predicted"/>
<name>A0A365P7Z1_9ACTN</name>
<dbReference type="Proteomes" id="UP000252187">
    <property type="component" value="Unassembled WGS sequence"/>
</dbReference>
<feature type="region of interest" description="Disordered" evidence="1">
    <location>
        <begin position="46"/>
        <end position="137"/>
    </location>
</feature>
<dbReference type="EMBL" id="QNTT01000043">
    <property type="protein sequence ID" value="RBA32648.1"/>
    <property type="molecule type" value="Genomic_DNA"/>
</dbReference>
<feature type="compositionally biased region" description="Basic and acidic residues" evidence="1">
    <location>
        <begin position="125"/>
        <end position="137"/>
    </location>
</feature>
<keyword evidence="2" id="KW-0255">Endonuclease</keyword>
<accession>A0A365P7Z1</accession>
<reference evidence="2 3" key="1">
    <citation type="submission" date="2018-06" db="EMBL/GenBank/DDBJ databases">
        <title>Whole genome sequencing of four bacterial strains from South Shetland trench revealing bio-synthetic gene clusters.</title>
        <authorList>
            <person name="Abdel-Mageed W.M."/>
            <person name="Lehri B."/>
            <person name="Jarmusch S.A."/>
            <person name="Miranda K."/>
            <person name="Goodfellow M."/>
            <person name="Jaspars M."/>
            <person name="Karlyshev A.V."/>
        </authorList>
    </citation>
    <scope>NUCLEOTIDE SEQUENCE [LARGE SCALE GENOMIC DNA]</scope>
    <source>
        <strain evidence="2 3">SST1</strain>
    </source>
</reference>
<dbReference type="GO" id="GO:0004519">
    <property type="term" value="F:endonuclease activity"/>
    <property type="evidence" value="ECO:0007669"/>
    <property type="project" value="UniProtKB-KW"/>
</dbReference>
<evidence type="ECO:0000313" key="2">
    <source>
        <dbReference type="EMBL" id="RBA32648.1"/>
    </source>
</evidence>
<keyword evidence="2" id="KW-0540">Nuclease</keyword>
<sequence>HTDPTAGGPTLENNLAAMCRNHHRFKTFHNWHYQLAPDGTLTITTDTGHTLTTHPDGPLARWRHHTTDTDTGAATDTRADPDADIPPPRRPWLDPRPQSTHWYRRALRLAAERKANTMAPPPETTPDHHHDPDPPPF</sequence>
<feature type="non-terminal residue" evidence="2">
    <location>
        <position position="1"/>
    </location>
</feature>
<organism evidence="2 3">
    <name type="scientific">Dietzia maris</name>
    <dbReference type="NCBI Taxonomy" id="37915"/>
    <lineage>
        <taxon>Bacteria</taxon>
        <taxon>Bacillati</taxon>
        <taxon>Actinomycetota</taxon>
        <taxon>Actinomycetes</taxon>
        <taxon>Mycobacteriales</taxon>
        <taxon>Dietziaceae</taxon>
        <taxon>Dietzia</taxon>
    </lineage>
</organism>
<comment type="caution">
    <text evidence="2">The sequence shown here is derived from an EMBL/GenBank/DDBJ whole genome shotgun (WGS) entry which is preliminary data.</text>
</comment>
<evidence type="ECO:0000313" key="3">
    <source>
        <dbReference type="Proteomes" id="UP000252187"/>
    </source>
</evidence>
<keyword evidence="2" id="KW-0378">Hydrolase</keyword>
<feature type="compositionally biased region" description="Low complexity" evidence="1">
    <location>
        <begin position="46"/>
        <end position="58"/>
    </location>
</feature>
<dbReference type="AlphaFoldDB" id="A0A365P7Z1"/>
<gene>
    <name evidence="2" type="ORF">DQ226_13605</name>
</gene>
<protein>
    <submittedName>
        <fullName evidence="2">HNH endonuclease</fullName>
    </submittedName>
</protein>
<evidence type="ECO:0000256" key="1">
    <source>
        <dbReference type="SAM" id="MobiDB-lite"/>
    </source>
</evidence>